<reference evidence="6 7" key="1">
    <citation type="submission" date="2019-04" db="EMBL/GenBank/DDBJ databases">
        <authorList>
            <person name="Hwang J.C."/>
        </authorList>
    </citation>
    <scope>NUCLEOTIDE SEQUENCE [LARGE SCALE GENOMIC DNA]</scope>
    <source>
        <strain evidence="6 7">IMCC35002</strain>
    </source>
</reference>
<name>A0A4V5NVT3_9GAMM</name>
<dbReference type="PANTHER" id="PTHR43280">
    <property type="entry name" value="ARAC-FAMILY TRANSCRIPTIONAL REGULATOR"/>
    <property type="match status" value="1"/>
</dbReference>
<evidence type="ECO:0000256" key="3">
    <source>
        <dbReference type="ARBA" id="ARBA00023163"/>
    </source>
</evidence>
<keyword evidence="1" id="KW-0805">Transcription regulation</keyword>
<dbReference type="PANTHER" id="PTHR43280:SF32">
    <property type="entry name" value="TRANSCRIPTIONAL REGULATORY PROTEIN"/>
    <property type="match status" value="1"/>
</dbReference>
<dbReference type="Gene3D" id="1.10.10.60">
    <property type="entry name" value="Homeodomain-like"/>
    <property type="match status" value="1"/>
</dbReference>
<gene>
    <name evidence="6" type="ORF">FCL42_16640</name>
</gene>
<dbReference type="PRINTS" id="PR00032">
    <property type="entry name" value="HTHARAC"/>
</dbReference>
<feature type="coiled-coil region" evidence="4">
    <location>
        <begin position="130"/>
        <end position="157"/>
    </location>
</feature>
<keyword evidence="3" id="KW-0804">Transcription</keyword>
<dbReference type="SMART" id="SM00342">
    <property type="entry name" value="HTH_ARAC"/>
    <property type="match status" value="1"/>
</dbReference>
<dbReference type="InterPro" id="IPR020449">
    <property type="entry name" value="Tscrpt_reg_AraC-type_HTH"/>
</dbReference>
<evidence type="ECO:0000259" key="5">
    <source>
        <dbReference type="PROSITE" id="PS01124"/>
    </source>
</evidence>
<organism evidence="6 7">
    <name type="scientific">Ferrimonas aestuarii</name>
    <dbReference type="NCBI Taxonomy" id="2569539"/>
    <lineage>
        <taxon>Bacteria</taxon>
        <taxon>Pseudomonadati</taxon>
        <taxon>Pseudomonadota</taxon>
        <taxon>Gammaproteobacteria</taxon>
        <taxon>Alteromonadales</taxon>
        <taxon>Ferrimonadaceae</taxon>
        <taxon>Ferrimonas</taxon>
    </lineage>
</organism>
<dbReference type="Pfam" id="PF12833">
    <property type="entry name" value="HTH_18"/>
    <property type="match status" value="1"/>
</dbReference>
<dbReference type="AlphaFoldDB" id="A0A4V5NVT3"/>
<evidence type="ECO:0000256" key="2">
    <source>
        <dbReference type="ARBA" id="ARBA00023125"/>
    </source>
</evidence>
<dbReference type="SUPFAM" id="SSF46689">
    <property type="entry name" value="Homeodomain-like"/>
    <property type="match status" value="1"/>
</dbReference>
<proteinExistence type="predicted"/>
<protein>
    <submittedName>
        <fullName evidence="6">Helix-turn-helix domain-containing protein</fullName>
    </submittedName>
</protein>
<evidence type="ECO:0000256" key="4">
    <source>
        <dbReference type="SAM" id="Coils"/>
    </source>
</evidence>
<dbReference type="InterPro" id="IPR018060">
    <property type="entry name" value="HTH_AraC"/>
</dbReference>
<keyword evidence="7" id="KW-1185">Reference proteome</keyword>
<accession>A0A4V5NVT3</accession>
<dbReference type="Proteomes" id="UP000305675">
    <property type="component" value="Unassembled WGS sequence"/>
</dbReference>
<dbReference type="GO" id="GO:0043565">
    <property type="term" value="F:sequence-specific DNA binding"/>
    <property type="evidence" value="ECO:0007669"/>
    <property type="project" value="InterPro"/>
</dbReference>
<feature type="domain" description="HTH araC/xylS-type" evidence="5">
    <location>
        <begin position="194"/>
        <end position="299"/>
    </location>
</feature>
<dbReference type="InterPro" id="IPR009057">
    <property type="entry name" value="Homeodomain-like_sf"/>
</dbReference>
<dbReference type="EMBL" id="SWCJ01000016">
    <property type="protein sequence ID" value="TKB51849.1"/>
    <property type="molecule type" value="Genomic_DNA"/>
</dbReference>
<keyword evidence="2" id="KW-0238">DNA-binding</keyword>
<comment type="caution">
    <text evidence="6">The sequence shown here is derived from an EMBL/GenBank/DDBJ whole genome shotgun (WGS) entry which is preliminary data.</text>
</comment>
<evidence type="ECO:0000313" key="7">
    <source>
        <dbReference type="Proteomes" id="UP000305675"/>
    </source>
</evidence>
<dbReference type="PROSITE" id="PS01124">
    <property type="entry name" value="HTH_ARAC_FAMILY_2"/>
    <property type="match status" value="1"/>
</dbReference>
<evidence type="ECO:0000313" key="6">
    <source>
        <dbReference type="EMBL" id="TKB51849.1"/>
    </source>
</evidence>
<keyword evidence="4" id="KW-0175">Coiled coil</keyword>
<sequence length="299" mass="34559">MSELMVLDSIAQIHRWMRRGAASHPLVAVIRHCHLPAVDPSMRFRSELYMISLKGSVSGSMGYGRSRYDFEAGTMTFFAPGQVMQAHTMDANFDTEGWSVAFHPDLIRRHPLGKRINQFSFFGYEVNEALHLSEAERRSMSELVDKIERELNQAIDRHTQHLLCSNIELMLDYCHRYYDRQFYTRTNQSDELVQRFESLLRDYFDQKRMLDQGLPSVAYCAESLAISANYLGDLLKKETGLNAREHIHQHVIERAKTALLGTSHSISQVAYDLGFDYPAHFTKLFKNQTGMSPSEFRKH</sequence>
<dbReference type="OrthoDB" id="345413at2"/>
<evidence type="ECO:0000256" key="1">
    <source>
        <dbReference type="ARBA" id="ARBA00023015"/>
    </source>
</evidence>
<dbReference type="RefSeq" id="WP_136864560.1">
    <property type="nucleotide sequence ID" value="NZ_SWCJ01000016.1"/>
</dbReference>
<dbReference type="GO" id="GO:0003700">
    <property type="term" value="F:DNA-binding transcription factor activity"/>
    <property type="evidence" value="ECO:0007669"/>
    <property type="project" value="InterPro"/>
</dbReference>